<evidence type="ECO:0000313" key="2">
    <source>
        <dbReference type="EMBL" id="GBF88966.1"/>
    </source>
</evidence>
<feature type="region of interest" description="Disordered" evidence="1">
    <location>
        <begin position="22"/>
        <end position="102"/>
    </location>
</feature>
<accession>A0A2V0NN55</accession>
<name>A0A2V0NN55_9CHLO</name>
<dbReference type="EMBL" id="BDRX01000007">
    <property type="protein sequence ID" value="GBF88966.1"/>
    <property type="molecule type" value="Genomic_DNA"/>
</dbReference>
<evidence type="ECO:0000313" key="3">
    <source>
        <dbReference type="Proteomes" id="UP000247498"/>
    </source>
</evidence>
<evidence type="ECO:0000256" key="1">
    <source>
        <dbReference type="SAM" id="MobiDB-lite"/>
    </source>
</evidence>
<gene>
    <name evidence="2" type="ORF">Rsub_01465</name>
</gene>
<proteinExistence type="predicted"/>
<comment type="caution">
    <text evidence="2">The sequence shown here is derived from an EMBL/GenBank/DDBJ whole genome shotgun (WGS) entry which is preliminary data.</text>
</comment>
<dbReference type="Proteomes" id="UP000247498">
    <property type="component" value="Unassembled WGS sequence"/>
</dbReference>
<dbReference type="AlphaFoldDB" id="A0A2V0NN55"/>
<protein>
    <submittedName>
        <fullName evidence="2">Uncharacterized protein</fullName>
    </submittedName>
</protein>
<dbReference type="InParanoid" id="A0A2V0NN55"/>
<organism evidence="2 3">
    <name type="scientific">Raphidocelis subcapitata</name>
    <dbReference type="NCBI Taxonomy" id="307507"/>
    <lineage>
        <taxon>Eukaryota</taxon>
        <taxon>Viridiplantae</taxon>
        <taxon>Chlorophyta</taxon>
        <taxon>core chlorophytes</taxon>
        <taxon>Chlorophyceae</taxon>
        <taxon>CS clade</taxon>
        <taxon>Sphaeropleales</taxon>
        <taxon>Selenastraceae</taxon>
        <taxon>Raphidocelis</taxon>
    </lineage>
</organism>
<keyword evidence="3" id="KW-1185">Reference proteome</keyword>
<reference evidence="2 3" key="1">
    <citation type="journal article" date="2018" name="Sci. Rep.">
        <title>Raphidocelis subcapitata (=Pseudokirchneriella subcapitata) provides an insight into genome evolution and environmental adaptations in the Sphaeropleales.</title>
        <authorList>
            <person name="Suzuki S."/>
            <person name="Yamaguchi H."/>
            <person name="Nakajima N."/>
            <person name="Kawachi M."/>
        </authorList>
    </citation>
    <scope>NUCLEOTIDE SEQUENCE [LARGE SCALE GENOMIC DNA]</scope>
    <source>
        <strain evidence="2 3">NIES-35</strain>
    </source>
</reference>
<sequence length="102" mass="10425">MAFTPPPLRPPVPPAGEQARFLAEAGTRMLDRGGGGGGARGPAPQSPVLPPRPHDELLDAAPLDLAVPPPVAEGEEASPKREGRAAPAPIDPFHLAKAGPPR</sequence>